<evidence type="ECO:0000256" key="5">
    <source>
        <dbReference type="ARBA" id="ARBA00022490"/>
    </source>
</evidence>
<keyword evidence="5 9" id="KW-0963">Cytoplasm</keyword>
<evidence type="ECO:0000256" key="3">
    <source>
        <dbReference type="ARBA" id="ARBA00018928"/>
    </source>
</evidence>
<reference evidence="12 13" key="1">
    <citation type="journal article" date="2018" name="Mol. Biol. Evol.">
        <title>Broad Genomic Sampling Reveals a Smut Pathogenic Ancestry of the Fungal Clade Ustilaginomycotina.</title>
        <authorList>
            <person name="Kijpornyongpan T."/>
            <person name="Mondo S.J."/>
            <person name="Barry K."/>
            <person name="Sandor L."/>
            <person name="Lee J."/>
            <person name="Lipzen A."/>
            <person name="Pangilinan J."/>
            <person name="LaButti K."/>
            <person name="Hainaut M."/>
            <person name="Henrissat B."/>
            <person name="Grigoriev I.V."/>
            <person name="Spatafora J.W."/>
            <person name="Aime M.C."/>
        </authorList>
    </citation>
    <scope>NUCLEOTIDE SEQUENCE [LARGE SCALE GENOMIC DNA]</scope>
    <source>
        <strain evidence="12 13">MCA 4658</strain>
    </source>
</reference>
<dbReference type="GeneID" id="37033886"/>
<dbReference type="GO" id="GO:0016363">
    <property type="term" value="C:nuclear matrix"/>
    <property type="evidence" value="ECO:0007669"/>
    <property type="project" value="TreeGrafter"/>
</dbReference>
<accession>A0A316VRU7</accession>
<keyword evidence="13" id="KW-1185">Reference proteome</keyword>
<proteinExistence type="inferred from homology"/>
<dbReference type="InterPro" id="IPR016024">
    <property type="entry name" value="ARM-type_fold"/>
</dbReference>
<comment type="similarity">
    <text evidence="2 9">Belongs to the exportin family.</text>
</comment>
<comment type="subcellular location">
    <subcellularLocation>
        <location evidence="1 9">Cytoplasm</location>
    </subcellularLocation>
    <subcellularLocation>
        <location evidence="9">Nucleus</location>
    </subcellularLocation>
    <text evidence="9">Shuttles between the nucleus and the cytoplasm.</text>
</comment>
<dbReference type="Gene3D" id="1.25.10.10">
    <property type="entry name" value="Leucine-rich Repeat Variant"/>
    <property type="match status" value="1"/>
</dbReference>
<sequence>MESELLRAVAIASAPQNQNAELIQSAHAYLQQLQQNTPECWQSAWNVFSARKHDGTSALHSDDARLFALNLVQDLLENRISQLPDPAAAVAYLQDASLEYIKSEFVGGSGERGLAYLRNKVAQALSLLLVQSYGLPPPYTLLSTLLDLTRTSEGSLNPTSADLVLRILHDLSLTLGSDTTLRSVRSRERLVRDAAVRDEIREHNASAIAQAVWEMLQEALSKVHTPQWPGRTAEDLAEMATRVVGDYVSWTDISLMVTATTLPVLFGLLQHPITALRIAAAETLLEVISKGMKPPDKIELVRVLDLTTVITGLEASTRGDSDVEFRERLARLANGNSLELGRIVDDPAADAASSRAADELLAPSLPLTLAFLADACDDIPEQVLPALTHVLASWKKMRRASQATPLQEVLSPAKIAFTESLLSVCLQRMQFGEEADWSSELEARGSEDGSEDDEAARFHNLRKNMQLLIGTVAGIDEALFSPQIQSFVIETLTACNASLTGTGAATTWQRAELALHVLYLYAEFLMTASGQIKSGIGSASFVTLPTTGANAGLSRAKQASQLDLPTLPLNALGQTVKAFFESRISELDHQAVKLAFFECAVRYASFCTISSAAIPQALPTFLDERGLRNPDTAVRRRVEYLFLRFINVSKMALSHEHVAGLLERMQDLLVVSAVLPPVKPDEDVLAKGVTSDTAFDSQLNLFEASSVLLSLLLRAPEQQVSLLRSLAGPLRSQLEEALQAHKSHQHPQVILQVHHLFLASSNLVKGFPDVQPAADGSTQREYRWIEIFKGITEQILSGLNELKGFLIIRDAARGAFARMIAKCGDAVLPYVPPLLAALLSEVSAVEMVDILSFVGLLGSRYKATIAPIMDELLPVLIPRVFALLNQDVSGTDDAVQRSELSRAYVGLLSGLISCGIQNVLHSEKNQSQFQTVLQSLVFYASDADLQTQRAAFSVLHRMVQVWGRPASANGSTNGPAAIELPGFVNFVYETLVPLVFEAPSKSAFDFADAQSQLVLTEVCTLLKTIHDVRGQELLNFLTTAYFPGIGCPPQLAQDFTNNLKKMDAKQLRKALQGLILQSRG</sequence>
<evidence type="ECO:0000256" key="6">
    <source>
        <dbReference type="ARBA" id="ARBA00022555"/>
    </source>
</evidence>
<dbReference type="GO" id="GO:0005643">
    <property type="term" value="C:nuclear pore"/>
    <property type="evidence" value="ECO:0007669"/>
    <property type="project" value="TreeGrafter"/>
</dbReference>
<evidence type="ECO:0000256" key="8">
    <source>
        <dbReference type="ARBA" id="ARBA00023242"/>
    </source>
</evidence>
<dbReference type="AlphaFoldDB" id="A0A316VRU7"/>
<dbReference type="Proteomes" id="UP000245783">
    <property type="component" value="Unassembled WGS sequence"/>
</dbReference>
<name>A0A316VRU7_9BASI</name>
<evidence type="ECO:0000259" key="11">
    <source>
        <dbReference type="Pfam" id="PF19282"/>
    </source>
</evidence>
<keyword evidence="6 9" id="KW-0820">tRNA-binding</keyword>
<dbReference type="GO" id="GO:0005737">
    <property type="term" value="C:cytoplasm"/>
    <property type="evidence" value="ECO:0007669"/>
    <property type="project" value="UniProtKB-SubCell"/>
</dbReference>
<feature type="domain" description="Exportin-T C-terminal" evidence="11">
    <location>
        <begin position="569"/>
        <end position="1076"/>
    </location>
</feature>
<evidence type="ECO:0000256" key="7">
    <source>
        <dbReference type="ARBA" id="ARBA00022884"/>
    </source>
</evidence>
<keyword evidence="4 9" id="KW-0813">Transport</keyword>
<feature type="domain" description="Exportin-1/Importin-beta-like" evidence="10">
    <location>
        <begin position="116"/>
        <end position="284"/>
    </location>
</feature>
<dbReference type="InterPro" id="IPR040017">
    <property type="entry name" value="XPOT"/>
</dbReference>
<dbReference type="InterPro" id="IPR045546">
    <property type="entry name" value="Exportin-T_C"/>
</dbReference>
<dbReference type="InParanoid" id="A0A316VRU7"/>
<feature type="domain" description="Exportin-T C-terminal" evidence="11">
    <location>
        <begin position="354"/>
        <end position="530"/>
    </location>
</feature>
<evidence type="ECO:0000256" key="1">
    <source>
        <dbReference type="ARBA" id="ARBA00004496"/>
    </source>
</evidence>
<dbReference type="Pfam" id="PF08389">
    <property type="entry name" value="Xpo1"/>
    <property type="match status" value="1"/>
</dbReference>
<dbReference type="PANTHER" id="PTHR15952:SF11">
    <property type="entry name" value="EXPORTIN-T"/>
    <property type="match status" value="1"/>
</dbReference>
<evidence type="ECO:0000259" key="10">
    <source>
        <dbReference type="Pfam" id="PF08389"/>
    </source>
</evidence>
<evidence type="ECO:0000256" key="2">
    <source>
        <dbReference type="ARBA" id="ARBA00009466"/>
    </source>
</evidence>
<comment type="function">
    <text evidence="9">tRNA nucleus export receptor which facilitates tRNA translocation across the nuclear pore complex.</text>
</comment>
<dbReference type="InterPro" id="IPR013598">
    <property type="entry name" value="Exportin-1/Importin-b-like"/>
</dbReference>
<dbReference type="PANTHER" id="PTHR15952">
    <property type="entry name" value="EXPORTIN-T/LOS1"/>
    <property type="match status" value="1"/>
</dbReference>
<dbReference type="RefSeq" id="XP_025367392.1">
    <property type="nucleotide sequence ID" value="XM_025512016.1"/>
</dbReference>
<evidence type="ECO:0000313" key="12">
    <source>
        <dbReference type="EMBL" id="PWN40232.1"/>
    </source>
</evidence>
<organism evidence="12 13">
    <name type="scientific">Ceraceosorus guamensis</name>
    <dbReference type="NCBI Taxonomy" id="1522189"/>
    <lineage>
        <taxon>Eukaryota</taxon>
        <taxon>Fungi</taxon>
        <taxon>Dikarya</taxon>
        <taxon>Basidiomycota</taxon>
        <taxon>Ustilaginomycotina</taxon>
        <taxon>Exobasidiomycetes</taxon>
        <taxon>Ceraceosorales</taxon>
        <taxon>Ceraceosoraceae</taxon>
        <taxon>Ceraceosorus</taxon>
    </lineage>
</organism>
<dbReference type="Pfam" id="PF19282">
    <property type="entry name" value="Exportin-T"/>
    <property type="match status" value="2"/>
</dbReference>
<evidence type="ECO:0000313" key="13">
    <source>
        <dbReference type="Proteomes" id="UP000245783"/>
    </source>
</evidence>
<dbReference type="EMBL" id="KZ819425">
    <property type="protein sequence ID" value="PWN40232.1"/>
    <property type="molecule type" value="Genomic_DNA"/>
</dbReference>
<dbReference type="STRING" id="1522189.A0A316VRU7"/>
<dbReference type="GO" id="GO:0071528">
    <property type="term" value="P:tRNA re-export from nucleus"/>
    <property type="evidence" value="ECO:0007669"/>
    <property type="project" value="UniProtKB-UniRule"/>
</dbReference>
<evidence type="ECO:0000256" key="4">
    <source>
        <dbReference type="ARBA" id="ARBA00022448"/>
    </source>
</evidence>
<evidence type="ECO:0000256" key="9">
    <source>
        <dbReference type="RuleBase" id="RU366037"/>
    </source>
</evidence>
<dbReference type="OrthoDB" id="26399at2759"/>
<dbReference type="FunCoup" id="A0A316VRU7">
    <property type="interactions" value="659"/>
</dbReference>
<keyword evidence="7 9" id="KW-0694">RNA-binding</keyword>
<dbReference type="SUPFAM" id="SSF48371">
    <property type="entry name" value="ARM repeat"/>
    <property type="match status" value="1"/>
</dbReference>
<gene>
    <name evidence="12" type="ORF">IE81DRAFT_293734</name>
</gene>
<protein>
    <recommendedName>
        <fullName evidence="3 9">Exportin-T</fullName>
    </recommendedName>
    <alternativeName>
        <fullName evidence="9">Exportin(tRNA)</fullName>
    </alternativeName>
    <alternativeName>
        <fullName evidence="9">tRNA exportin</fullName>
    </alternativeName>
</protein>
<keyword evidence="8 9" id="KW-0539">Nucleus</keyword>
<dbReference type="GO" id="GO:0000049">
    <property type="term" value="F:tRNA binding"/>
    <property type="evidence" value="ECO:0007669"/>
    <property type="project" value="UniProtKB-UniRule"/>
</dbReference>
<dbReference type="InterPro" id="IPR011989">
    <property type="entry name" value="ARM-like"/>
</dbReference>
<dbReference type="GO" id="GO:0031267">
    <property type="term" value="F:small GTPase binding"/>
    <property type="evidence" value="ECO:0007669"/>
    <property type="project" value="InterPro"/>
</dbReference>